<reference evidence="5" key="1">
    <citation type="submission" date="2012-12" db="EMBL/GenBank/DDBJ databases">
        <authorList>
            <person name="Hellsten U."/>
            <person name="Grimwood J."/>
            <person name="Chapman J.A."/>
            <person name="Shapiro H."/>
            <person name="Aerts A."/>
            <person name="Otillar R.P."/>
            <person name="Terry A.Y."/>
            <person name="Boore J.L."/>
            <person name="Simakov O."/>
            <person name="Marletaz F."/>
            <person name="Cho S.-J."/>
            <person name="Edsinger-Gonzales E."/>
            <person name="Havlak P."/>
            <person name="Kuo D.-H."/>
            <person name="Larsson T."/>
            <person name="Lv J."/>
            <person name="Arendt D."/>
            <person name="Savage R."/>
            <person name="Osoegawa K."/>
            <person name="de Jong P."/>
            <person name="Lindberg D.R."/>
            <person name="Seaver E.C."/>
            <person name="Weisblat D.A."/>
            <person name="Putnam N.H."/>
            <person name="Grigoriev I.V."/>
            <person name="Rokhsar D.S."/>
        </authorList>
    </citation>
    <scope>NUCLEOTIDE SEQUENCE</scope>
    <source>
        <strain evidence="5">I ESC-2004</strain>
    </source>
</reference>
<sequence length="254" mass="29610">MSGKRPKLEKMHTFESECYGLSHEHRGKLDERGASGIFAGYSRKSLAYLVYHPQTCVVRDYRCVKFFDSPSKRLKGDDSGNPRMDEEKLEQGEISLDGTDEQEKLTGETQAGEKEKRYPTRNRRQPTYLEDYQIDECNLNVDCCYKVAMGVPLSYEQAMHSDDNYGNRMQLASGALVLNVRKNVERMQTEYGWWMWRLERTVRNYMRQYMEREVKAKVAFVVRVLEEDGLVARVGRACLMEIGVRSKWLKRIGT</sequence>
<organism evidence="3">
    <name type="scientific">Capitella teleta</name>
    <name type="common">Polychaete worm</name>
    <dbReference type="NCBI Taxonomy" id="283909"/>
    <lineage>
        <taxon>Eukaryota</taxon>
        <taxon>Metazoa</taxon>
        <taxon>Spiralia</taxon>
        <taxon>Lophotrochozoa</taxon>
        <taxon>Annelida</taxon>
        <taxon>Polychaeta</taxon>
        <taxon>Sedentaria</taxon>
        <taxon>Scolecida</taxon>
        <taxon>Capitellidae</taxon>
        <taxon>Capitella</taxon>
    </lineage>
</organism>
<name>R7TJS2_CAPTE</name>
<evidence type="ECO:0000313" key="3">
    <source>
        <dbReference type="EMBL" id="ELT93742.1"/>
    </source>
</evidence>
<dbReference type="HOGENOM" id="CLU_1095175_0_0_1"/>
<dbReference type="EMBL" id="KB309625">
    <property type="protein sequence ID" value="ELT93742.1"/>
    <property type="molecule type" value="Genomic_DNA"/>
</dbReference>
<gene>
    <name evidence="3" type="ORF">CAPTEDRAFT_212240</name>
</gene>
<proteinExistence type="predicted"/>
<protein>
    <recommendedName>
        <fullName evidence="2">Retroviral polymerase SH3-like domain-containing protein</fullName>
    </recommendedName>
</protein>
<keyword evidence="5" id="KW-1185">Reference proteome</keyword>
<feature type="domain" description="Retroviral polymerase SH3-like" evidence="2">
    <location>
        <begin position="16"/>
        <end position="71"/>
    </location>
</feature>
<accession>R7TJS2</accession>
<dbReference type="InterPro" id="IPR057670">
    <property type="entry name" value="SH3_retrovirus"/>
</dbReference>
<dbReference type="OrthoDB" id="8058138at2759"/>
<feature type="compositionally biased region" description="Basic and acidic residues" evidence="1">
    <location>
        <begin position="74"/>
        <end position="91"/>
    </location>
</feature>
<evidence type="ECO:0000259" key="2">
    <source>
        <dbReference type="Pfam" id="PF25597"/>
    </source>
</evidence>
<reference evidence="4" key="3">
    <citation type="submission" date="2015-06" db="UniProtKB">
        <authorList>
            <consortium name="EnsemblMetazoa"/>
        </authorList>
    </citation>
    <scope>IDENTIFICATION</scope>
</reference>
<dbReference type="Pfam" id="PF25597">
    <property type="entry name" value="SH3_retrovirus"/>
    <property type="match status" value="1"/>
</dbReference>
<dbReference type="EnsemblMetazoa" id="CapteT212240">
    <property type="protein sequence ID" value="CapteP212240"/>
    <property type="gene ID" value="CapteG212240"/>
</dbReference>
<reference evidence="3 5" key="2">
    <citation type="journal article" date="2013" name="Nature">
        <title>Insights into bilaterian evolution from three spiralian genomes.</title>
        <authorList>
            <person name="Simakov O."/>
            <person name="Marletaz F."/>
            <person name="Cho S.J."/>
            <person name="Edsinger-Gonzales E."/>
            <person name="Havlak P."/>
            <person name="Hellsten U."/>
            <person name="Kuo D.H."/>
            <person name="Larsson T."/>
            <person name="Lv J."/>
            <person name="Arendt D."/>
            <person name="Savage R."/>
            <person name="Osoegawa K."/>
            <person name="de Jong P."/>
            <person name="Grimwood J."/>
            <person name="Chapman J.A."/>
            <person name="Shapiro H."/>
            <person name="Aerts A."/>
            <person name="Otillar R.P."/>
            <person name="Terry A.Y."/>
            <person name="Boore J.L."/>
            <person name="Grigoriev I.V."/>
            <person name="Lindberg D.R."/>
            <person name="Seaver E.C."/>
            <person name="Weisblat D.A."/>
            <person name="Putnam N.H."/>
            <person name="Rokhsar D.S."/>
        </authorList>
    </citation>
    <scope>NUCLEOTIDE SEQUENCE</scope>
    <source>
        <strain evidence="3 5">I ESC-2004</strain>
    </source>
</reference>
<evidence type="ECO:0000256" key="1">
    <source>
        <dbReference type="SAM" id="MobiDB-lite"/>
    </source>
</evidence>
<evidence type="ECO:0000313" key="4">
    <source>
        <dbReference type="EnsemblMetazoa" id="CapteP212240"/>
    </source>
</evidence>
<dbReference type="AlphaFoldDB" id="R7TJS2"/>
<evidence type="ECO:0000313" key="5">
    <source>
        <dbReference type="Proteomes" id="UP000014760"/>
    </source>
</evidence>
<dbReference type="EMBL" id="AMQN01012590">
    <property type="status" value="NOT_ANNOTATED_CDS"/>
    <property type="molecule type" value="Genomic_DNA"/>
</dbReference>
<feature type="compositionally biased region" description="Basic and acidic residues" evidence="1">
    <location>
        <begin position="101"/>
        <end position="118"/>
    </location>
</feature>
<dbReference type="Proteomes" id="UP000014760">
    <property type="component" value="Unassembled WGS sequence"/>
</dbReference>
<feature type="region of interest" description="Disordered" evidence="1">
    <location>
        <begin position="74"/>
        <end position="120"/>
    </location>
</feature>